<feature type="compositionally biased region" description="Pro residues" evidence="1">
    <location>
        <begin position="53"/>
        <end position="66"/>
    </location>
</feature>
<dbReference type="AlphaFoldDB" id="A0A0C3QA05"/>
<reference evidence="3" key="2">
    <citation type="submission" date="2015-01" db="EMBL/GenBank/DDBJ databases">
        <title>Evolutionary Origins and Diversification of the Mycorrhizal Mutualists.</title>
        <authorList>
            <consortium name="DOE Joint Genome Institute"/>
            <consortium name="Mycorrhizal Genomics Consortium"/>
            <person name="Kohler A."/>
            <person name="Kuo A."/>
            <person name="Nagy L.G."/>
            <person name="Floudas D."/>
            <person name="Copeland A."/>
            <person name="Barry K.W."/>
            <person name="Cichocki N."/>
            <person name="Veneault-Fourrey C."/>
            <person name="LaButti K."/>
            <person name="Lindquist E.A."/>
            <person name="Lipzen A."/>
            <person name="Lundell T."/>
            <person name="Morin E."/>
            <person name="Murat C."/>
            <person name="Riley R."/>
            <person name="Ohm R."/>
            <person name="Sun H."/>
            <person name="Tunlid A."/>
            <person name="Henrissat B."/>
            <person name="Grigoriev I.V."/>
            <person name="Hibbett D.S."/>
            <person name="Martin F."/>
        </authorList>
    </citation>
    <scope>NUCLEOTIDE SEQUENCE [LARGE SCALE GENOMIC DNA]</scope>
    <source>
        <strain evidence="3">MUT 4182</strain>
    </source>
</reference>
<dbReference type="OrthoDB" id="2688393at2759"/>
<sequence length="282" mass="31998">MSLPIRCINPRCPSLRAPNNGWFKNEHALHIHLGRTPECREYWAAADNDADQPPHPQTSPPVPIQPPFFESTTPSGEHEEDKQMESEDSGSHAPSEPSFHILDYPGAALRYTDRVGTEWERRKAREGPDRCYGPFADADEYGLVKWAVESSQSLAAINGLLRTEYVLNHPRRLSFASADAMRALIESEAFPAPPRWKSAQIILNELPSQPQTLYYRDIHEAIDYLFGNPTFAGSMDYAPRRIFDGTGKRVFHEFYTGDGWWDAQASVRVRCCSRTQLSHQIL</sequence>
<organism evidence="2 3">
    <name type="scientific">Tulasnella calospora MUT 4182</name>
    <dbReference type="NCBI Taxonomy" id="1051891"/>
    <lineage>
        <taxon>Eukaryota</taxon>
        <taxon>Fungi</taxon>
        <taxon>Dikarya</taxon>
        <taxon>Basidiomycota</taxon>
        <taxon>Agaricomycotina</taxon>
        <taxon>Agaricomycetes</taxon>
        <taxon>Cantharellales</taxon>
        <taxon>Tulasnellaceae</taxon>
        <taxon>Tulasnella</taxon>
    </lineage>
</organism>
<evidence type="ECO:0000313" key="2">
    <source>
        <dbReference type="EMBL" id="KIO20859.1"/>
    </source>
</evidence>
<dbReference type="HOGENOM" id="CLU_987623_0_0_1"/>
<dbReference type="InterPro" id="IPR041078">
    <property type="entry name" value="Plavaka"/>
</dbReference>
<protein>
    <submittedName>
        <fullName evidence="2">Uncharacterized protein</fullName>
    </submittedName>
</protein>
<evidence type="ECO:0000256" key="1">
    <source>
        <dbReference type="SAM" id="MobiDB-lite"/>
    </source>
</evidence>
<name>A0A0C3QA05_9AGAM</name>
<feature type="compositionally biased region" description="Basic and acidic residues" evidence="1">
    <location>
        <begin position="76"/>
        <end position="85"/>
    </location>
</feature>
<dbReference type="Pfam" id="PF18759">
    <property type="entry name" value="Plavaka"/>
    <property type="match status" value="1"/>
</dbReference>
<keyword evidence="3" id="KW-1185">Reference proteome</keyword>
<evidence type="ECO:0000313" key="3">
    <source>
        <dbReference type="Proteomes" id="UP000054248"/>
    </source>
</evidence>
<accession>A0A0C3QA05</accession>
<proteinExistence type="predicted"/>
<gene>
    <name evidence="2" type="ORF">M407DRAFT_10698</name>
</gene>
<dbReference type="EMBL" id="KN823158">
    <property type="protein sequence ID" value="KIO20859.1"/>
    <property type="molecule type" value="Genomic_DNA"/>
</dbReference>
<dbReference type="Proteomes" id="UP000054248">
    <property type="component" value="Unassembled WGS sequence"/>
</dbReference>
<reference evidence="2 3" key="1">
    <citation type="submission" date="2014-04" db="EMBL/GenBank/DDBJ databases">
        <authorList>
            <consortium name="DOE Joint Genome Institute"/>
            <person name="Kuo A."/>
            <person name="Girlanda M."/>
            <person name="Perotto S."/>
            <person name="Kohler A."/>
            <person name="Nagy L.G."/>
            <person name="Floudas D."/>
            <person name="Copeland A."/>
            <person name="Barry K.W."/>
            <person name="Cichocki N."/>
            <person name="Veneault-Fourrey C."/>
            <person name="LaButti K."/>
            <person name="Lindquist E.A."/>
            <person name="Lipzen A."/>
            <person name="Lundell T."/>
            <person name="Morin E."/>
            <person name="Murat C."/>
            <person name="Sun H."/>
            <person name="Tunlid A."/>
            <person name="Henrissat B."/>
            <person name="Grigoriev I.V."/>
            <person name="Hibbett D.S."/>
            <person name="Martin F."/>
            <person name="Nordberg H.P."/>
            <person name="Cantor M.N."/>
            <person name="Hua S.X."/>
        </authorList>
    </citation>
    <scope>NUCLEOTIDE SEQUENCE [LARGE SCALE GENOMIC DNA]</scope>
    <source>
        <strain evidence="2 3">MUT 4182</strain>
    </source>
</reference>
<feature type="region of interest" description="Disordered" evidence="1">
    <location>
        <begin position="47"/>
        <end position="100"/>
    </location>
</feature>